<dbReference type="InterPro" id="IPR003593">
    <property type="entry name" value="AAA+_ATPase"/>
</dbReference>
<keyword evidence="4" id="KW-0238">DNA-binding</keyword>
<dbReference type="InterPro" id="IPR003018">
    <property type="entry name" value="GAF"/>
</dbReference>
<dbReference type="SMART" id="SM00065">
    <property type="entry name" value="GAF"/>
    <property type="match status" value="1"/>
</dbReference>
<dbReference type="SMART" id="SM00382">
    <property type="entry name" value="AAA"/>
    <property type="match status" value="1"/>
</dbReference>
<evidence type="ECO:0000259" key="8">
    <source>
        <dbReference type="PROSITE" id="PS50045"/>
    </source>
</evidence>
<dbReference type="InterPro" id="IPR011990">
    <property type="entry name" value="TPR-like_helical_dom_sf"/>
</dbReference>
<evidence type="ECO:0000256" key="4">
    <source>
        <dbReference type="ARBA" id="ARBA00023125"/>
    </source>
</evidence>
<proteinExistence type="predicted"/>
<dbReference type="InterPro" id="IPR029016">
    <property type="entry name" value="GAF-like_dom_sf"/>
</dbReference>
<name>A0A538TNW1_UNCEI</name>
<dbReference type="PROSITE" id="PS00676">
    <property type="entry name" value="SIGMA54_INTERACT_2"/>
    <property type="match status" value="1"/>
</dbReference>
<dbReference type="GO" id="GO:0005524">
    <property type="term" value="F:ATP binding"/>
    <property type="evidence" value="ECO:0007669"/>
    <property type="project" value="UniProtKB-KW"/>
</dbReference>
<dbReference type="Gene3D" id="1.10.8.60">
    <property type="match status" value="1"/>
</dbReference>
<feature type="repeat" description="TPR" evidence="6">
    <location>
        <begin position="179"/>
        <end position="212"/>
    </location>
</feature>
<reference evidence="9 10" key="1">
    <citation type="journal article" date="2019" name="Nat. Microbiol.">
        <title>Mediterranean grassland soil C-N compound turnover is dependent on rainfall and depth, and is mediated by genomically divergent microorganisms.</title>
        <authorList>
            <person name="Diamond S."/>
            <person name="Andeer P.F."/>
            <person name="Li Z."/>
            <person name="Crits-Christoph A."/>
            <person name="Burstein D."/>
            <person name="Anantharaman K."/>
            <person name="Lane K.R."/>
            <person name="Thomas B.C."/>
            <person name="Pan C."/>
            <person name="Northen T.R."/>
            <person name="Banfield J.F."/>
        </authorList>
    </citation>
    <scope>NUCLEOTIDE SEQUENCE [LARGE SCALE GENOMIC DNA]</scope>
    <source>
        <strain evidence="9">WS_8</strain>
    </source>
</reference>
<dbReference type="InterPro" id="IPR025662">
    <property type="entry name" value="Sigma_54_int_dom_ATP-bd_1"/>
</dbReference>
<dbReference type="SUPFAM" id="SSF52540">
    <property type="entry name" value="P-loop containing nucleoside triphosphate hydrolases"/>
    <property type="match status" value="1"/>
</dbReference>
<dbReference type="InterPro" id="IPR002078">
    <property type="entry name" value="Sigma_54_int"/>
</dbReference>
<dbReference type="PANTHER" id="PTHR32071">
    <property type="entry name" value="TRANSCRIPTIONAL REGULATORY PROTEIN"/>
    <property type="match status" value="1"/>
</dbReference>
<dbReference type="PROSITE" id="PS50045">
    <property type="entry name" value="SIGMA54_INTERACT_4"/>
    <property type="match status" value="1"/>
</dbReference>
<dbReference type="Gene3D" id="3.30.450.40">
    <property type="match status" value="1"/>
</dbReference>
<dbReference type="SUPFAM" id="SSF48452">
    <property type="entry name" value="TPR-like"/>
    <property type="match status" value="2"/>
</dbReference>
<dbReference type="GO" id="GO:0043565">
    <property type="term" value="F:sequence-specific DNA binding"/>
    <property type="evidence" value="ECO:0007669"/>
    <property type="project" value="InterPro"/>
</dbReference>
<dbReference type="FunFam" id="3.40.50.300:FF:000006">
    <property type="entry name" value="DNA-binding transcriptional regulator NtrC"/>
    <property type="match status" value="1"/>
</dbReference>
<keyword evidence="3" id="KW-0805">Transcription regulation</keyword>
<dbReference type="Proteomes" id="UP000316609">
    <property type="component" value="Unassembled WGS sequence"/>
</dbReference>
<dbReference type="InterPro" id="IPR019734">
    <property type="entry name" value="TPR_rpt"/>
</dbReference>
<dbReference type="InterPro" id="IPR025943">
    <property type="entry name" value="Sigma_54_int_dom_ATP-bd_2"/>
</dbReference>
<gene>
    <name evidence="9" type="ORF">E6K78_07770</name>
</gene>
<organism evidence="9 10">
    <name type="scientific">Eiseniibacteriota bacterium</name>
    <dbReference type="NCBI Taxonomy" id="2212470"/>
    <lineage>
        <taxon>Bacteria</taxon>
        <taxon>Candidatus Eiseniibacteriota</taxon>
    </lineage>
</organism>
<dbReference type="GO" id="GO:0006355">
    <property type="term" value="P:regulation of DNA-templated transcription"/>
    <property type="evidence" value="ECO:0007669"/>
    <property type="project" value="InterPro"/>
</dbReference>
<dbReference type="Pfam" id="PF01590">
    <property type="entry name" value="GAF"/>
    <property type="match status" value="1"/>
</dbReference>
<keyword evidence="6" id="KW-0802">TPR repeat</keyword>
<dbReference type="EMBL" id="VBOY01000072">
    <property type="protein sequence ID" value="TMQ65304.1"/>
    <property type="molecule type" value="Genomic_DNA"/>
</dbReference>
<evidence type="ECO:0000313" key="10">
    <source>
        <dbReference type="Proteomes" id="UP000316609"/>
    </source>
</evidence>
<dbReference type="Pfam" id="PF25601">
    <property type="entry name" value="AAA_lid_14"/>
    <property type="match status" value="1"/>
</dbReference>
<dbReference type="SUPFAM" id="SSF46689">
    <property type="entry name" value="Homeodomain-like"/>
    <property type="match status" value="1"/>
</dbReference>
<evidence type="ECO:0000256" key="2">
    <source>
        <dbReference type="ARBA" id="ARBA00022840"/>
    </source>
</evidence>
<dbReference type="InterPro" id="IPR027417">
    <property type="entry name" value="P-loop_NTPase"/>
</dbReference>
<keyword evidence="5" id="KW-0804">Transcription</keyword>
<dbReference type="Pfam" id="PF00158">
    <property type="entry name" value="Sigma54_activat"/>
    <property type="match status" value="1"/>
</dbReference>
<accession>A0A538TNW1</accession>
<evidence type="ECO:0000256" key="5">
    <source>
        <dbReference type="ARBA" id="ARBA00023163"/>
    </source>
</evidence>
<feature type="coiled-coil region" evidence="7">
    <location>
        <begin position="466"/>
        <end position="493"/>
    </location>
</feature>
<feature type="domain" description="Sigma-54 factor interaction" evidence="8">
    <location>
        <begin position="712"/>
        <end position="941"/>
    </location>
</feature>
<sequence>MHRAIPPDSTHARLPLKDGTGRRESIGDLYFAADNFAGAAEEYAAALRTADHAAPDRFRITLRLAEAHYRRGDFESALRILSDARRVARDLDQPRLRAAEVAAQRARSLVELGLYRKARRYARYAYQVLRNTDRHRAVGQVGVAMGLCAARLGRSAEAIEWLQDAAATFRRIDDPDGLVTALNNLGLVYKNLREWREATRFLEQALKIDERAGLYSRMRGHHQNLGLIRFNLGQWDLAAESFRRSLQISQELGHQQGEATALLAIGRLARRRRQLDSAEEHFRRAIALADGVSAVRESLLGREFLAEVEIDRGHPGAAVALLEPALEEARRLAPAGDLASELEIRLGIALGQLGRVEESRARLMSGAQLAGRLGDRLEQGVAERGLARIEALQGGAGRLEARVQSACACFEQLQETYELATTLAAWAELVLLLPGGQRVQVVLEPVSEAARRAAVLFRELGILAPAAEAILNLARLEAEREHYDAALGLLEQAESWLPEAGDEKAEDRAGALRRELEQQYVAVSLSTCNEFRALEEANRLFRDASDMDGLLAQAVKLAVENAGGDRGFVAFSSAGVRLGVVAQHGMGRERARRILRSIERVTGPKIGESGPLFSSRVAADPRFLHALRGDLEGVGSLVCVPLNFPSQSVGVVYVDRLSDNLLGPFRQRELNLLAVFTNTAAVAIVEAQRSMLLKENQALRERLLPSPGLDRVVCQSRAMTDILHLLSKIGDSPASVLFMGETGTGKGLLAQVVHEVSSRRERPFLHVNCAAIPEQLLESELFGHVHGAFTGAVRDKAGLFEEAEGGTIFLDEIEKVPESVQAKLLHVLDRGEIRAVGATRSKRVDSRVICATGCDLRQRIQQGRFLEDLYYRLNDITVRVPALRERREDIPVLAQHFLAIASRQMDKTLKGFLPEVMRVFMIYEWRGNVRELDKTVRRMVVLADEGDALGPGLLPPEMMEKHPAEADRGRVRTLRHNVANLERRMIGESLERNRWNKARVARELGLSYPTLLSKIRSFRIERRAAERTASDLS</sequence>
<evidence type="ECO:0000313" key="9">
    <source>
        <dbReference type="EMBL" id="TMQ65304.1"/>
    </source>
</evidence>
<keyword evidence="7" id="KW-0175">Coiled coil</keyword>
<dbReference type="Gene3D" id="1.10.10.60">
    <property type="entry name" value="Homeodomain-like"/>
    <property type="match status" value="1"/>
</dbReference>
<dbReference type="InterPro" id="IPR002197">
    <property type="entry name" value="HTH_Fis"/>
</dbReference>
<keyword evidence="1" id="KW-0547">Nucleotide-binding</keyword>
<dbReference type="InterPro" id="IPR058031">
    <property type="entry name" value="AAA_lid_NorR"/>
</dbReference>
<feature type="repeat" description="TPR" evidence="6">
    <location>
        <begin position="259"/>
        <end position="292"/>
    </location>
</feature>
<dbReference type="Pfam" id="PF13424">
    <property type="entry name" value="TPR_12"/>
    <property type="match status" value="2"/>
</dbReference>
<dbReference type="Pfam" id="PF02954">
    <property type="entry name" value="HTH_8"/>
    <property type="match status" value="1"/>
</dbReference>
<evidence type="ECO:0000256" key="1">
    <source>
        <dbReference type="ARBA" id="ARBA00022741"/>
    </source>
</evidence>
<dbReference type="Gene3D" id="3.40.50.300">
    <property type="entry name" value="P-loop containing nucleotide triphosphate hydrolases"/>
    <property type="match status" value="1"/>
</dbReference>
<evidence type="ECO:0000256" key="6">
    <source>
        <dbReference type="PROSITE-ProRule" id="PRU00339"/>
    </source>
</evidence>
<evidence type="ECO:0000256" key="3">
    <source>
        <dbReference type="ARBA" id="ARBA00023015"/>
    </source>
</evidence>
<dbReference type="InterPro" id="IPR009057">
    <property type="entry name" value="Homeodomain-like_sf"/>
</dbReference>
<dbReference type="PROSITE" id="PS50005">
    <property type="entry name" value="TPR"/>
    <property type="match status" value="2"/>
</dbReference>
<dbReference type="CDD" id="cd00009">
    <property type="entry name" value="AAA"/>
    <property type="match status" value="1"/>
</dbReference>
<comment type="caution">
    <text evidence="9">The sequence shown here is derived from an EMBL/GenBank/DDBJ whole genome shotgun (WGS) entry which is preliminary data.</text>
</comment>
<dbReference type="PRINTS" id="PR01590">
    <property type="entry name" value="HTHFIS"/>
</dbReference>
<dbReference type="Gene3D" id="1.25.40.10">
    <property type="entry name" value="Tetratricopeptide repeat domain"/>
    <property type="match status" value="3"/>
</dbReference>
<keyword evidence="2" id="KW-0067">ATP-binding</keyword>
<evidence type="ECO:0000256" key="7">
    <source>
        <dbReference type="SAM" id="Coils"/>
    </source>
</evidence>
<dbReference type="PROSITE" id="PS00675">
    <property type="entry name" value="SIGMA54_INTERACT_1"/>
    <property type="match status" value="1"/>
</dbReference>
<dbReference type="AlphaFoldDB" id="A0A538TNW1"/>
<dbReference type="SUPFAM" id="SSF55781">
    <property type="entry name" value="GAF domain-like"/>
    <property type="match status" value="1"/>
</dbReference>
<dbReference type="SMART" id="SM00028">
    <property type="entry name" value="TPR"/>
    <property type="match status" value="6"/>
</dbReference>
<protein>
    <submittedName>
        <fullName evidence="9">Tetratricopeptide repeat protein</fullName>
    </submittedName>
</protein>